<dbReference type="GO" id="GO:0071028">
    <property type="term" value="P:nuclear mRNA surveillance"/>
    <property type="evidence" value="ECO:0007669"/>
    <property type="project" value="TreeGrafter"/>
</dbReference>
<sequence>MAAPSTSAAAASTAEQDALRASTFQRLHPKVYLERFLAEGVRPDGREFGEWRDVSVNVGSISTADGSALVRMGDTTVVCGVKAEIAEPELDSPGDGFLVPNLDLPAICHPKFKPGPPTEEAQVLSDRLNDVLVASGIVPLPSLCIEPGKAVWVLYVDATCINYDGNAFDATLLAMVAALRNTRLPKARYDEETGRTVCSRMERIPLPAPRLPLSMSFGIFDATHVLSDPTSFEEPLLDTTISVAVDEAGGLVSVTQLGLGIVGNQSILMQCIAAAKERRSELGKRVSNTS</sequence>
<dbReference type="GO" id="GO:0035925">
    <property type="term" value="F:mRNA 3'-UTR AU-rich region binding"/>
    <property type="evidence" value="ECO:0007669"/>
    <property type="project" value="TreeGrafter"/>
</dbReference>
<dbReference type="InterPro" id="IPR036345">
    <property type="entry name" value="ExoRNase_PH_dom2_sf"/>
</dbReference>
<dbReference type="GO" id="GO:0000177">
    <property type="term" value="C:cytoplasmic exosome (RNase complex)"/>
    <property type="evidence" value="ECO:0007669"/>
    <property type="project" value="TreeGrafter"/>
</dbReference>
<dbReference type="Gene3D" id="3.30.230.70">
    <property type="entry name" value="GHMP Kinase, N-terminal domain"/>
    <property type="match status" value="1"/>
</dbReference>
<dbReference type="EMBL" id="KZ110602">
    <property type="protein sequence ID" value="OSX59548.1"/>
    <property type="molecule type" value="Genomic_DNA"/>
</dbReference>
<evidence type="ECO:0000256" key="5">
    <source>
        <dbReference type="ARBA" id="ARBA00022552"/>
    </source>
</evidence>
<evidence type="ECO:0000256" key="2">
    <source>
        <dbReference type="ARBA" id="ARBA00004604"/>
    </source>
</evidence>
<evidence type="ECO:0000256" key="1">
    <source>
        <dbReference type="ARBA" id="ARBA00004496"/>
    </source>
</evidence>
<dbReference type="FunFam" id="3.30.230.70:FF:000017">
    <property type="entry name" value="Exosome complex component Rrp42"/>
    <property type="match status" value="1"/>
</dbReference>
<evidence type="ECO:0000256" key="7">
    <source>
        <dbReference type="ARBA" id="ARBA00022884"/>
    </source>
</evidence>
<organism evidence="12 13">
    <name type="scientific">Postia placenta MAD-698-R-SB12</name>
    <dbReference type="NCBI Taxonomy" id="670580"/>
    <lineage>
        <taxon>Eukaryota</taxon>
        <taxon>Fungi</taxon>
        <taxon>Dikarya</taxon>
        <taxon>Basidiomycota</taxon>
        <taxon>Agaricomycotina</taxon>
        <taxon>Agaricomycetes</taxon>
        <taxon>Polyporales</taxon>
        <taxon>Adustoporiaceae</taxon>
        <taxon>Rhodonia</taxon>
    </lineage>
</organism>
<evidence type="ECO:0000313" key="13">
    <source>
        <dbReference type="Proteomes" id="UP000194127"/>
    </source>
</evidence>
<dbReference type="InterPro" id="IPR027408">
    <property type="entry name" value="PNPase/RNase_PH_dom_sf"/>
</dbReference>
<dbReference type="PANTHER" id="PTHR11097">
    <property type="entry name" value="EXOSOME COMPLEX EXONUCLEASE RIBOSOMAL RNA PROCESSING PROTEIN"/>
    <property type="match status" value="1"/>
</dbReference>
<dbReference type="GO" id="GO:0034473">
    <property type="term" value="P:U1 snRNA 3'-end processing"/>
    <property type="evidence" value="ECO:0007669"/>
    <property type="project" value="TreeGrafter"/>
</dbReference>
<dbReference type="GO" id="GO:0034475">
    <property type="term" value="P:U4 snRNA 3'-end processing"/>
    <property type="evidence" value="ECO:0007669"/>
    <property type="project" value="TreeGrafter"/>
</dbReference>
<dbReference type="GO" id="GO:0071038">
    <property type="term" value="P:TRAMP-dependent tRNA surveillance pathway"/>
    <property type="evidence" value="ECO:0007669"/>
    <property type="project" value="TreeGrafter"/>
</dbReference>
<keyword evidence="6" id="KW-0271">Exosome</keyword>
<evidence type="ECO:0000256" key="8">
    <source>
        <dbReference type="ARBA" id="ARBA00023242"/>
    </source>
</evidence>
<keyword evidence="4" id="KW-0963">Cytoplasm</keyword>
<feature type="domain" description="Exoribonuclease phosphorolytic" evidence="10">
    <location>
        <begin position="50"/>
        <end position="185"/>
    </location>
</feature>
<comment type="similarity">
    <text evidence="3">Belongs to the RNase PH family.</text>
</comment>
<dbReference type="InterPro" id="IPR050590">
    <property type="entry name" value="Exosome_comp_Rrp42_subfam"/>
</dbReference>
<dbReference type="InterPro" id="IPR015847">
    <property type="entry name" value="ExoRNase_PH_dom2"/>
</dbReference>
<dbReference type="GO" id="GO:0000467">
    <property type="term" value="P:exonucleolytic trimming to generate mature 3'-end of 5.8S rRNA from tricistronic rRNA transcript (SSU-rRNA, 5.8S rRNA, LSU-rRNA)"/>
    <property type="evidence" value="ECO:0007669"/>
    <property type="project" value="TreeGrafter"/>
</dbReference>
<dbReference type="RefSeq" id="XP_024336342.1">
    <property type="nucleotide sequence ID" value="XM_024479613.1"/>
</dbReference>
<accession>A0A1X6MT44</accession>
<keyword evidence="7" id="KW-0694">RNA-binding</keyword>
<evidence type="ECO:0000259" key="11">
    <source>
        <dbReference type="Pfam" id="PF03725"/>
    </source>
</evidence>
<keyword evidence="13" id="KW-1185">Reference proteome</keyword>
<dbReference type="GO" id="GO:0034476">
    <property type="term" value="P:U5 snRNA 3'-end processing"/>
    <property type="evidence" value="ECO:0007669"/>
    <property type="project" value="TreeGrafter"/>
</dbReference>
<dbReference type="OrthoDB" id="45882at2759"/>
<evidence type="ECO:0000256" key="6">
    <source>
        <dbReference type="ARBA" id="ARBA00022835"/>
    </source>
</evidence>
<evidence type="ECO:0000256" key="9">
    <source>
        <dbReference type="ARBA" id="ARBA00030617"/>
    </source>
</evidence>
<dbReference type="SUPFAM" id="SSF54211">
    <property type="entry name" value="Ribosomal protein S5 domain 2-like"/>
    <property type="match status" value="1"/>
</dbReference>
<evidence type="ECO:0000256" key="4">
    <source>
        <dbReference type="ARBA" id="ARBA00022490"/>
    </source>
</evidence>
<dbReference type="PANTHER" id="PTHR11097:SF9">
    <property type="entry name" value="EXOSOME COMPLEX COMPONENT RRP43"/>
    <property type="match status" value="1"/>
</dbReference>
<evidence type="ECO:0000259" key="10">
    <source>
        <dbReference type="Pfam" id="PF01138"/>
    </source>
</evidence>
<dbReference type="AlphaFoldDB" id="A0A1X6MT44"/>
<keyword evidence="8" id="KW-0539">Nucleus</keyword>
<dbReference type="GO" id="GO:0000176">
    <property type="term" value="C:nuclear exosome (RNase complex)"/>
    <property type="evidence" value="ECO:0007669"/>
    <property type="project" value="TreeGrafter"/>
</dbReference>
<dbReference type="InterPro" id="IPR001247">
    <property type="entry name" value="ExoRNase_PH_dom1"/>
</dbReference>
<dbReference type="STRING" id="670580.A0A1X6MT44"/>
<dbReference type="GeneID" id="36324563"/>
<gene>
    <name evidence="12" type="ORF">POSPLADRAFT_1048860</name>
</gene>
<dbReference type="InterPro" id="IPR020568">
    <property type="entry name" value="Ribosomal_Su5_D2-typ_SF"/>
</dbReference>
<comment type="subcellular location">
    <subcellularLocation>
        <location evidence="1">Cytoplasm</location>
    </subcellularLocation>
    <subcellularLocation>
        <location evidence="2">Nucleus</location>
        <location evidence="2">Nucleolus</location>
    </subcellularLocation>
</comment>
<evidence type="ECO:0000256" key="3">
    <source>
        <dbReference type="ARBA" id="ARBA00006678"/>
    </source>
</evidence>
<proteinExistence type="inferred from homology"/>
<dbReference type="GO" id="GO:0071035">
    <property type="term" value="P:nuclear polyadenylation-dependent rRNA catabolic process"/>
    <property type="evidence" value="ECO:0007669"/>
    <property type="project" value="TreeGrafter"/>
</dbReference>
<dbReference type="Proteomes" id="UP000194127">
    <property type="component" value="Unassembled WGS sequence"/>
</dbReference>
<protein>
    <recommendedName>
        <fullName evidence="9">Ribosomal RNA-processing protein 43</fullName>
    </recommendedName>
</protein>
<dbReference type="CDD" id="cd11369">
    <property type="entry name" value="RNase_PH_RRP43"/>
    <property type="match status" value="1"/>
</dbReference>
<dbReference type="GO" id="GO:0016075">
    <property type="term" value="P:rRNA catabolic process"/>
    <property type="evidence" value="ECO:0007669"/>
    <property type="project" value="TreeGrafter"/>
</dbReference>
<keyword evidence="5" id="KW-0698">rRNA processing</keyword>
<dbReference type="InterPro" id="IPR033196">
    <property type="entry name" value="Rrp43"/>
</dbReference>
<name>A0A1X6MT44_9APHY</name>
<evidence type="ECO:0000313" key="12">
    <source>
        <dbReference type="EMBL" id="OSX59548.1"/>
    </source>
</evidence>
<dbReference type="Pfam" id="PF03725">
    <property type="entry name" value="RNase_PH_C"/>
    <property type="match status" value="1"/>
</dbReference>
<feature type="domain" description="Exoribonuclease phosphorolytic" evidence="11">
    <location>
        <begin position="212"/>
        <end position="277"/>
    </location>
</feature>
<dbReference type="SUPFAM" id="SSF55666">
    <property type="entry name" value="Ribonuclease PH domain 2-like"/>
    <property type="match status" value="1"/>
</dbReference>
<reference evidence="12 13" key="1">
    <citation type="submission" date="2017-04" db="EMBL/GenBank/DDBJ databases">
        <title>Genome Sequence of the Model Brown-Rot Fungus Postia placenta SB12.</title>
        <authorList>
            <consortium name="DOE Joint Genome Institute"/>
            <person name="Gaskell J."/>
            <person name="Kersten P."/>
            <person name="Larrondo L.F."/>
            <person name="Canessa P."/>
            <person name="Martinez D."/>
            <person name="Hibbett D."/>
            <person name="Schmoll M."/>
            <person name="Kubicek C.P."/>
            <person name="Martinez A.T."/>
            <person name="Yadav J."/>
            <person name="Master E."/>
            <person name="Magnuson J.K."/>
            <person name="James T."/>
            <person name="Yaver D."/>
            <person name="Berka R."/>
            <person name="Labutti K."/>
            <person name="Lipzen A."/>
            <person name="Aerts A."/>
            <person name="Barry K."/>
            <person name="Henrissat B."/>
            <person name="Blanchette R."/>
            <person name="Grigoriev I."/>
            <person name="Cullen D."/>
        </authorList>
    </citation>
    <scope>NUCLEOTIDE SEQUENCE [LARGE SCALE GENOMIC DNA]</scope>
    <source>
        <strain evidence="12 13">MAD-698-R-SB12</strain>
    </source>
</reference>
<dbReference type="Pfam" id="PF01138">
    <property type="entry name" value="RNase_PH"/>
    <property type="match status" value="1"/>
</dbReference>
<dbReference type="GO" id="GO:0005730">
    <property type="term" value="C:nucleolus"/>
    <property type="evidence" value="ECO:0007669"/>
    <property type="project" value="UniProtKB-SubCell"/>
</dbReference>